<dbReference type="PANTHER" id="PTHR10956:SF0">
    <property type="entry name" value="60S RIBOSOMAL PROTEIN L31"/>
    <property type="match status" value="1"/>
</dbReference>
<dbReference type="GO" id="GO:0002181">
    <property type="term" value="P:cytoplasmic translation"/>
    <property type="evidence" value="ECO:0007669"/>
    <property type="project" value="TreeGrafter"/>
</dbReference>
<dbReference type="FunFam" id="3.10.440.10:FF:000001">
    <property type="entry name" value="60S ribosomal protein L31"/>
    <property type="match status" value="1"/>
</dbReference>
<protein>
    <recommendedName>
        <fullName evidence="6">60S ribosomal protein L31</fullName>
    </recommendedName>
</protein>
<comment type="similarity">
    <text evidence="1">Belongs to the eukaryotic ribosomal protein eL31 family.</text>
</comment>
<dbReference type="Pfam" id="PF01198">
    <property type="entry name" value="Ribosomal_L31e"/>
    <property type="match status" value="1"/>
</dbReference>
<dbReference type="GO" id="GO:0022625">
    <property type="term" value="C:cytosolic large ribosomal subunit"/>
    <property type="evidence" value="ECO:0007669"/>
    <property type="project" value="TreeGrafter"/>
</dbReference>
<evidence type="ECO:0000313" key="4">
    <source>
        <dbReference type="EMBL" id="PWO00779.1"/>
    </source>
</evidence>
<evidence type="ECO:0000256" key="3">
    <source>
        <dbReference type="ARBA" id="ARBA00023274"/>
    </source>
</evidence>
<dbReference type="InterPro" id="IPR023621">
    <property type="entry name" value="Ribosomal_eL31_dom_sf"/>
</dbReference>
<accession>A0A316ZI91</accession>
<evidence type="ECO:0000313" key="5">
    <source>
        <dbReference type="Proteomes" id="UP000245946"/>
    </source>
</evidence>
<gene>
    <name evidence="4" type="ORF">FA09DRAFT_327507</name>
</gene>
<dbReference type="PANTHER" id="PTHR10956">
    <property type="entry name" value="60S RIBOSOMAL PROTEIN L31"/>
    <property type="match status" value="1"/>
</dbReference>
<dbReference type="AlphaFoldDB" id="A0A316ZI91"/>
<dbReference type="STRING" id="58919.A0A316ZI91"/>
<organism evidence="4 5">
    <name type="scientific">Tilletiopsis washingtonensis</name>
    <dbReference type="NCBI Taxonomy" id="58919"/>
    <lineage>
        <taxon>Eukaryota</taxon>
        <taxon>Fungi</taxon>
        <taxon>Dikarya</taxon>
        <taxon>Basidiomycota</taxon>
        <taxon>Ustilaginomycotina</taxon>
        <taxon>Exobasidiomycetes</taxon>
        <taxon>Entylomatales</taxon>
        <taxon>Entylomatales incertae sedis</taxon>
        <taxon>Tilletiopsis</taxon>
    </lineage>
</organism>
<dbReference type="GO" id="GO:0003735">
    <property type="term" value="F:structural constituent of ribosome"/>
    <property type="evidence" value="ECO:0007669"/>
    <property type="project" value="InterPro"/>
</dbReference>
<name>A0A316ZI91_9BASI</name>
<evidence type="ECO:0000256" key="2">
    <source>
        <dbReference type="ARBA" id="ARBA00022980"/>
    </source>
</evidence>
<keyword evidence="3" id="KW-0687">Ribonucleoprotein</keyword>
<dbReference type="CDD" id="cd00463">
    <property type="entry name" value="Ribosomal_L31e"/>
    <property type="match status" value="1"/>
</dbReference>
<dbReference type="EMBL" id="KZ819284">
    <property type="protein sequence ID" value="PWO00779.1"/>
    <property type="molecule type" value="Genomic_DNA"/>
</dbReference>
<dbReference type="OrthoDB" id="9739313at2759"/>
<dbReference type="SMART" id="SM01380">
    <property type="entry name" value="Ribosomal_L31e"/>
    <property type="match status" value="1"/>
</dbReference>
<keyword evidence="2" id="KW-0689">Ribosomal protein</keyword>
<dbReference type="InterPro" id="IPR000054">
    <property type="entry name" value="Ribosomal_eL31"/>
</dbReference>
<dbReference type="GeneID" id="37268972"/>
<keyword evidence="5" id="KW-1185">Reference proteome</keyword>
<evidence type="ECO:0000256" key="1">
    <source>
        <dbReference type="ARBA" id="ARBA00010808"/>
    </source>
</evidence>
<reference evidence="4 5" key="1">
    <citation type="journal article" date="2018" name="Mol. Biol. Evol.">
        <title>Broad Genomic Sampling Reveals a Smut Pathogenic Ancestry of the Fungal Clade Ustilaginomycotina.</title>
        <authorList>
            <person name="Kijpornyongpan T."/>
            <person name="Mondo S.J."/>
            <person name="Barry K."/>
            <person name="Sandor L."/>
            <person name="Lee J."/>
            <person name="Lipzen A."/>
            <person name="Pangilinan J."/>
            <person name="LaButti K."/>
            <person name="Hainaut M."/>
            <person name="Henrissat B."/>
            <person name="Grigoriev I.V."/>
            <person name="Spatafora J.W."/>
            <person name="Aime M.C."/>
        </authorList>
    </citation>
    <scope>NUCLEOTIDE SEQUENCE [LARGE SCALE GENOMIC DNA]</scope>
    <source>
        <strain evidence="4 5">MCA 4186</strain>
    </source>
</reference>
<dbReference type="Proteomes" id="UP000245946">
    <property type="component" value="Unassembled WGS sequence"/>
</dbReference>
<dbReference type="RefSeq" id="XP_025601057.1">
    <property type="nucleotide sequence ID" value="XM_025741428.1"/>
</dbReference>
<sequence length="126" mass="14507">MAPAPKEQKQRKQRSALNDVRTIEATIHLHKRVHSVGFKHRAPKGVKAVQKWAADLMGTKDVRLDPKANQVIWGLGVKDVPRRLRFRLERKRNDDDSAKERLYTYVTPVMGITQFHGLETTVVDQE</sequence>
<dbReference type="Gene3D" id="3.10.440.10">
    <property type="match status" value="1"/>
</dbReference>
<dbReference type="SUPFAM" id="SSF54575">
    <property type="entry name" value="Ribosomal protein L31e"/>
    <property type="match status" value="1"/>
</dbReference>
<proteinExistence type="inferred from homology"/>
<feature type="non-terminal residue" evidence="4">
    <location>
        <position position="1"/>
    </location>
</feature>
<evidence type="ECO:0008006" key="6">
    <source>
        <dbReference type="Google" id="ProtNLM"/>
    </source>
</evidence>